<dbReference type="InterPro" id="IPR015931">
    <property type="entry name" value="Acnase/IPM_dHydase_lsu_aba_1/3"/>
</dbReference>
<dbReference type="Pfam" id="PF00330">
    <property type="entry name" value="Aconitase"/>
    <property type="match status" value="1"/>
</dbReference>
<dbReference type="PANTHER" id="PTHR43822">
    <property type="entry name" value="HOMOACONITASE, MITOCHONDRIAL-RELATED"/>
    <property type="match status" value="1"/>
</dbReference>
<evidence type="ECO:0000313" key="7">
    <source>
        <dbReference type="Proteomes" id="UP000642919"/>
    </source>
</evidence>
<dbReference type="InterPro" id="IPR036008">
    <property type="entry name" value="Aconitase_4Fe-4S_dom"/>
</dbReference>
<dbReference type="GO" id="GO:0043436">
    <property type="term" value="P:oxoacid metabolic process"/>
    <property type="evidence" value="ECO:0007669"/>
    <property type="project" value="UniProtKB-ARBA"/>
</dbReference>
<dbReference type="InterPro" id="IPR050067">
    <property type="entry name" value="IPM_dehydratase_rel_enz"/>
</dbReference>
<dbReference type="GO" id="GO:0051536">
    <property type="term" value="F:iron-sulfur cluster binding"/>
    <property type="evidence" value="ECO:0007669"/>
    <property type="project" value="UniProtKB-KW"/>
</dbReference>
<dbReference type="Proteomes" id="UP000642919">
    <property type="component" value="Unassembled WGS sequence"/>
</dbReference>
<evidence type="ECO:0000313" key="6">
    <source>
        <dbReference type="EMBL" id="MBB6091104.1"/>
    </source>
</evidence>
<keyword evidence="1" id="KW-0479">Metal-binding</keyword>
<evidence type="ECO:0000256" key="2">
    <source>
        <dbReference type="ARBA" id="ARBA00023004"/>
    </source>
</evidence>
<protein>
    <submittedName>
        <fullName evidence="6">Homoaconitase/3-isopropylmalate dehydratase large subunit</fullName>
    </submittedName>
</protein>
<feature type="domain" description="Aconitase/3-isopropylmalate dehydratase large subunit alpha/beta/alpha" evidence="5">
    <location>
        <begin position="1"/>
        <end position="60"/>
    </location>
</feature>
<proteinExistence type="predicted"/>
<dbReference type="Gene3D" id="3.30.499.10">
    <property type="entry name" value="Aconitase, domain 3"/>
    <property type="match status" value="1"/>
</dbReference>
<accession>A0A841HEV2</accession>
<dbReference type="PANTHER" id="PTHR43822:SF16">
    <property type="entry name" value="3-ISOPROPYLMALATE DEHYDRATASE LARGE SUBUNIT 2"/>
    <property type="match status" value="1"/>
</dbReference>
<dbReference type="GO" id="GO:0046872">
    <property type="term" value="F:metal ion binding"/>
    <property type="evidence" value="ECO:0007669"/>
    <property type="project" value="UniProtKB-KW"/>
</dbReference>
<dbReference type="InterPro" id="IPR001030">
    <property type="entry name" value="Acoase/IPM_deHydtase_lsu_aba"/>
</dbReference>
<gene>
    <name evidence="6" type="ORF">HNR49_002495</name>
</gene>
<name>A0A841HEV2_HALSI</name>
<keyword evidence="3" id="KW-0411">Iron-sulfur</keyword>
<reference evidence="6" key="1">
    <citation type="submission" date="2020-08" db="EMBL/GenBank/DDBJ databases">
        <title>Genomic Encyclopedia of Type Strains, Phase IV (KMG-IV): sequencing the most valuable type-strain genomes for metagenomic binning, comparative biology and taxonomic classification.</title>
        <authorList>
            <person name="Goeker M."/>
        </authorList>
    </citation>
    <scope>NUCLEOTIDE SEQUENCE</scope>
    <source>
        <strain evidence="6">DSM 669</strain>
    </source>
</reference>
<evidence type="ECO:0000256" key="4">
    <source>
        <dbReference type="ARBA" id="ARBA00023239"/>
    </source>
</evidence>
<dbReference type="AlphaFoldDB" id="A0A841HEV2"/>
<dbReference type="SUPFAM" id="SSF53732">
    <property type="entry name" value="Aconitase iron-sulfur domain"/>
    <property type="match status" value="1"/>
</dbReference>
<evidence type="ECO:0000256" key="1">
    <source>
        <dbReference type="ARBA" id="ARBA00022723"/>
    </source>
</evidence>
<keyword evidence="2" id="KW-0408">Iron</keyword>
<evidence type="ECO:0000256" key="3">
    <source>
        <dbReference type="ARBA" id="ARBA00023014"/>
    </source>
</evidence>
<keyword evidence="4" id="KW-0456">Lyase</keyword>
<dbReference type="GO" id="GO:0016829">
    <property type="term" value="F:lyase activity"/>
    <property type="evidence" value="ECO:0007669"/>
    <property type="project" value="UniProtKB-KW"/>
</dbReference>
<sequence>MVGADSHSCTEGAIGAYSIGVGSTDLAFAMAFGWVWARVPETTRINYVGEPTGWVSGKDLERYRSLVFR</sequence>
<comment type="caution">
    <text evidence="6">The sequence shown here is derived from an EMBL/GenBank/DDBJ whole genome shotgun (WGS) entry which is preliminary data.</text>
</comment>
<organism evidence="6 7">
    <name type="scientific">Halobacterium salinarum</name>
    <name type="common">Halobacterium halobium</name>
    <dbReference type="NCBI Taxonomy" id="2242"/>
    <lineage>
        <taxon>Archaea</taxon>
        <taxon>Methanobacteriati</taxon>
        <taxon>Methanobacteriota</taxon>
        <taxon>Stenosarchaea group</taxon>
        <taxon>Halobacteria</taxon>
        <taxon>Halobacteriales</taxon>
        <taxon>Halobacteriaceae</taxon>
        <taxon>Halobacterium</taxon>
    </lineage>
</organism>
<dbReference type="EMBL" id="JACHGX010000025">
    <property type="protein sequence ID" value="MBB6091104.1"/>
    <property type="molecule type" value="Genomic_DNA"/>
</dbReference>
<evidence type="ECO:0000259" key="5">
    <source>
        <dbReference type="Pfam" id="PF00330"/>
    </source>
</evidence>